<name>A0AAN7RMG5_TRANT</name>
<dbReference type="EMBL" id="JAXQNO010000002">
    <property type="protein sequence ID" value="KAK4801798.1"/>
    <property type="molecule type" value="Genomic_DNA"/>
</dbReference>
<dbReference type="Proteomes" id="UP001346149">
    <property type="component" value="Unassembled WGS sequence"/>
</dbReference>
<protein>
    <submittedName>
        <fullName evidence="1">Uncharacterized protein</fullName>
    </submittedName>
</protein>
<organism evidence="1 2">
    <name type="scientific">Trapa natans</name>
    <name type="common">Water chestnut</name>
    <dbReference type="NCBI Taxonomy" id="22666"/>
    <lineage>
        <taxon>Eukaryota</taxon>
        <taxon>Viridiplantae</taxon>
        <taxon>Streptophyta</taxon>
        <taxon>Embryophyta</taxon>
        <taxon>Tracheophyta</taxon>
        <taxon>Spermatophyta</taxon>
        <taxon>Magnoliopsida</taxon>
        <taxon>eudicotyledons</taxon>
        <taxon>Gunneridae</taxon>
        <taxon>Pentapetalae</taxon>
        <taxon>rosids</taxon>
        <taxon>malvids</taxon>
        <taxon>Myrtales</taxon>
        <taxon>Lythraceae</taxon>
        <taxon>Trapa</taxon>
    </lineage>
</organism>
<gene>
    <name evidence="1" type="ORF">SAY86_000001</name>
</gene>
<dbReference type="AlphaFoldDB" id="A0AAN7RMG5"/>
<evidence type="ECO:0000313" key="2">
    <source>
        <dbReference type="Proteomes" id="UP001346149"/>
    </source>
</evidence>
<proteinExistence type="predicted"/>
<keyword evidence="2" id="KW-1185">Reference proteome</keyword>
<accession>A0AAN7RMG5</accession>
<evidence type="ECO:0000313" key="1">
    <source>
        <dbReference type="EMBL" id="KAK4801798.1"/>
    </source>
</evidence>
<reference evidence="1 2" key="1">
    <citation type="journal article" date="2023" name="Hortic Res">
        <title>Pangenome of water caltrop reveals structural variations and asymmetric subgenome divergence after allopolyploidization.</title>
        <authorList>
            <person name="Zhang X."/>
            <person name="Chen Y."/>
            <person name="Wang L."/>
            <person name="Yuan Y."/>
            <person name="Fang M."/>
            <person name="Shi L."/>
            <person name="Lu R."/>
            <person name="Comes H.P."/>
            <person name="Ma Y."/>
            <person name="Chen Y."/>
            <person name="Huang G."/>
            <person name="Zhou Y."/>
            <person name="Zheng Z."/>
            <person name="Qiu Y."/>
        </authorList>
    </citation>
    <scope>NUCLEOTIDE SEQUENCE [LARGE SCALE GENOMIC DNA]</scope>
    <source>
        <strain evidence="1">F231</strain>
    </source>
</reference>
<comment type="caution">
    <text evidence="1">The sequence shown here is derived from an EMBL/GenBank/DDBJ whole genome shotgun (WGS) entry which is preliminary data.</text>
</comment>
<sequence>MNNNVDAQVSGGSWNHRAAIPRAIAAPPQAHPQCNLLCGPNWQHILGLIDVGGLCSMGGDSEDTGLVGNQHSSTFIEASSLASYMGATLYMFHKHIIILLCQEYY</sequence>